<evidence type="ECO:0000256" key="2">
    <source>
        <dbReference type="ARBA" id="ARBA00022475"/>
    </source>
</evidence>
<keyword evidence="6" id="KW-0547">Nucleotide-binding</keyword>
<evidence type="ECO:0000256" key="6">
    <source>
        <dbReference type="ARBA" id="ARBA00022741"/>
    </source>
</evidence>
<feature type="transmembrane region" description="Helical" evidence="12">
    <location>
        <begin position="324"/>
        <end position="347"/>
    </location>
</feature>
<proteinExistence type="predicted"/>
<evidence type="ECO:0000256" key="12">
    <source>
        <dbReference type="SAM" id="Phobius"/>
    </source>
</evidence>
<keyword evidence="3" id="KW-0597">Phosphoprotein</keyword>
<dbReference type="InterPro" id="IPR036890">
    <property type="entry name" value="HATPase_C_sf"/>
</dbReference>
<keyword evidence="8" id="KW-0067">ATP-binding</keyword>
<dbReference type="CDD" id="cd06225">
    <property type="entry name" value="HAMP"/>
    <property type="match status" value="1"/>
</dbReference>
<dbReference type="SUPFAM" id="SSF55874">
    <property type="entry name" value="ATPase domain of HSP90 chaperone/DNA topoisomerase II/histidine kinase"/>
    <property type="match status" value="1"/>
</dbReference>
<evidence type="ECO:0000256" key="1">
    <source>
        <dbReference type="ARBA" id="ARBA00004651"/>
    </source>
</evidence>
<dbReference type="Gene3D" id="6.10.340.10">
    <property type="match status" value="1"/>
</dbReference>
<evidence type="ECO:0000259" key="13">
    <source>
        <dbReference type="PROSITE" id="PS50885"/>
    </source>
</evidence>
<comment type="subcellular location">
    <subcellularLocation>
        <location evidence="1">Cell membrane</location>
        <topology evidence="1">Multi-pass membrane protein</topology>
    </subcellularLocation>
</comment>
<evidence type="ECO:0000313" key="15">
    <source>
        <dbReference type="Proteomes" id="UP000838749"/>
    </source>
</evidence>
<evidence type="ECO:0000256" key="10">
    <source>
        <dbReference type="ARBA" id="ARBA00023012"/>
    </source>
</evidence>
<dbReference type="Gene3D" id="3.30.565.10">
    <property type="entry name" value="Histidine kinase-like ATPase, C-terminal domain"/>
    <property type="match status" value="1"/>
</dbReference>
<evidence type="ECO:0000256" key="9">
    <source>
        <dbReference type="ARBA" id="ARBA00022989"/>
    </source>
</evidence>
<evidence type="ECO:0000256" key="7">
    <source>
        <dbReference type="ARBA" id="ARBA00022777"/>
    </source>
</evidence>
<dbReference type="SMART" id="SM00304">
    <property type="entry name" value="HAMP"/>
    <property type="match status" value="1"/>
</dbReference>
<dbReference type="InterPro" id="IPR010559">
    <property type="entry name" value="Sig_transdc_His_kin_internal"/>
</dbReference>
<evidence type="ECO:0000256" key="11">
    <source>
        <dbReference type="ARBA" id="ARBA00023136"/>
    </source>
</evidence>
<name>A0ABM9BGY1_9BACL</name>
<reference evidence="14" key="1">
    <citation type="submission" date="2021-12" db="EMBL/GenBank/DDBJ databases">
        <authorList>
            <person name="Criscuolo A."/>
        </authorList>
    </citation>
    <scope>NUCLEOTIDE SEQUENCE</scope>
    <source>
        <strain evidence="14">CIP111894</strain>
    </source>
</reference>
<dbReference type="Pfam" id="PF00672">
    <property type="entry name" value="HAMP"/>
    <property type="match status" value="1"/>
</dbReference>
<dbReference type="InterPro" id="IPR050640">
    <property type="entry name" value="Bact_2-comp_sensor_kinase"/>
</dbReference>
<feature type="domain" description="HAMP" evidence="13">
    <location>
        <begin position="345"/>
        <end position="397"/>
    </location>
</feature>
<keyword evidence="4" id="KW-0808">Transferase</keyword>
<keyword evidence="10" id="KW-0902">Two-component regulatory system</keyword>
<feature type="transmembrane region" description="Helical" evidence="12">
    <location>
        <begin position="15"/>
        <end position="30"/>
    </location>
</feature>
<dbReference type="Pfam" id="PF06580">
    <property type="entry name" value="His_kinase"/>
    <property type="match status" value="1"/>
</dbReference>
<comment type="caution">
    <text evidence="14">The sequence shown here is derived from an EMBL/GenBank/DDBJ whole genome shotgun (WGS) entry which is preliminary data.</text>
</comment>
<keyword evidence="15" id="KW-1185">Reference proteome</keyword>
<dbReference type="CDD" id="cd18773">
    <property type="entry name" value="PDC1_HK_sensor"/>
    <property type="match status" value="1"/>
</dbReference>
<dbReference type="Proteomes" id="UP000838749">
    <property type="component" value="Unassembled WGS sequence"/>
</dbReference>
<evidence type="ECO:0000256" key="5">
    <source>
        <dbReference type="ARBA" id="ARBA00022692"/>
    </source>
</evidence>
<keyword evidence="9 12" id="KW-1133">Transmembrane helix</keyword>
<feature type="transmembrane region" description="Helical" evidence="12">
    <location>
        <begin position="50"/>
        <end position="70"/>
    </location>
</feature>
<gene>
    <name evidence="14" type="ORF">PAECIP111894_03515</name>
</gene>
<dbReference type="PROSITE" id="PS50885">
    <property type="entry name" value="HAMP"/>
    <property type="match status" value="1"/>
</dbReference>
<evidence type="ECO:0000256" key="3">
    <source>
        <dbReference type="ARBA" id="ARBA00022553"/>
    </source>
</evidence>
<organism evidence="14 15">
    <name type="scientific">Paenibacillus pseudetheri</name>
    <dbReference type="NCBI Taxonomy" id="2897682"/>
    <lineage>
        <taxon>Bacteria</taxon>
        <taxon>Bacillati</taxon>
        <taxon>Bacillota</taxon>
        <taxon>Bacilli</taxon>
        <taxon>Bacillales</taxon>
        <taxon>Paenibacillaceae</taxon>
        <taxon>Paenibacillus</taxon>
    </lineage>
</organism>
<protein>
    <recommendedName>
        <fullName evidence="13">HAMP domain-containing protein</fullName>
    </recommendedName>
</protein>
<keyword evidence="2" id="KW-1003">Cell membrane</keyword>
<keyword evidence="11 12" id="KW-0472">Membrane</keyword>
<evidence type="ECO:0000256" key="4">
    <source>
        <dbReference type="ARBA" id="ARBA00022679"/>
    </source>
</evidence>
<evidence type="ECO:0000313" key="14">
    <source>
        <dbReference type="EMBL" id="CAH1057357.1"/>
    </source>
</evidence>
<keyword evidence="7" id="KW-0418">Kinase</keyword>
<dbReference type="InterPro" id="IPR003660">
    <property type="entry name" value="HAMP_dom"/>
</dbReference>
<dbReference type="EMBL" id="CAKMAB010000019">
    <property type="protein sequence ID" value="CAH1057357.1"/>
    <property type="molecule type" value="Genomic_DNA"/>
</dbReference>
<dbReference type="SUPFAM" id="SSF158472">
    <property type="entry name" value="HAMP domain-like"/>
    <property type="match status" value="1"/>
</dbReference>
<accession>A0ABM9BGY1</accession>
<dbReference type="PANTHER" id="PTHR34220:SF11">
    <property type="entry name" value="SENSOR PROTEIN KINASE HPTS"/>
    <property type="match status" value="1"/>
</dbReference>
<sequence>MREAYKFLSFKQREWLKLAPLFIVICYYLFNTDLKGRGSMRRRISLPLKLFFIVFAFVLSCIILISQLSYRYVQKEIRTSDIYYTNQILDKVDQYFTVNFSSFQTILFSVESSVKANIDNTDVIKKQLRELYELNSNYVSNIYLIKSDLSILGGSTPTRIFDEPLAEREPLFDAADKNRRITFVSDPYKSKYSGWTVTMVRYLNGAPFPMAIAVDLDLNAIEETLFKINKKEQMDLALITASGKIIAGFSENKGPINIQDHTFSIGETSAEQILDTTETSLQLHTKDGIPVSLLKKPTEKFNWTIISINDESRLKAALSRLETYYIGLLAAGLLLSLFISFFIAKYIRTPLYALKTKMKRVEQGLLTTTISINRNDEFGDLSRAFDRMLQQIVELIRGAELHNELERKLEIQVLQSQINPHFLYNTLGSISNVIRLGQIEKVDVVIESLISILEYGIADASEKVSLRQELQNVSDYIAIQNIRYNRNFHLIKNIEAGLIDFPVFRMLLQPLVENSIFHGYNGGGIEGPITIHAYREGGIVIIEVVDLGEGIPTDKIKHILISEPSDVEVKRKRIGLNNIHDRIRLHYGEQFGLQILSIPKEITRVQALFPAGSFKGDA</sequence>
<evidence type="ECO:0000256" key="8">
    <source>
        <dbReference type="ARBA" id="ARBA00022840"/>
    </source>
</evidence>
<keyword evidence="5 12" id="KW-0812">Transmembrane</keyword>
<dbReference type="PANTHER" id="PTHR34220">
    <property type="entry name" value="SENSOR HISTIDINE KINASE YPDA"/>
    <property type="match status" value="1"/>
</dbReference>